<dbReference type="Proteomes" id="UP000219285">
    <property type="component" value="Chromosome"/>
</dbReference>
<dbReference type="PANTHER" id="PTHR35519">
    <property type="entry name" value="MEMBRANE PROTEINS"/>
    <property type="match status" value="1"/>
</dbReference>
<reference evidence="2 3" key="2">
    <citation type="submission" date="2020-04" db="EMBL/GenBank/DDBJ databases">
        <title>Complete genome sequence of Alteromonas pelagimontana 5.12T.</title>
        <authorList>
            <person name="Sinha R.K."/>
            <person name="Krishnan K.P."/>
            <person name="Kurian J.P."/>
        </authorList>
    </citation>
    <scope>NUCLEOTIDE SEQUENCE [LARGE SCALE GENOMIC DNA]</scope>
    <source>
        <strain evidence="2 3">5.12</strain>
    </source>
</reference>
<evidence type="ECO:0000313" key="3">
    <source>
        <dbReference type="Proteomes" id="UP000219285"/>
    </source>
</evidence>
<reference evidence="3" key="1">
    <citation type="submission" date="2014-12" db="EMBL/GenBank/DDBJ databases">
        <title>Complete genome sequence of a multi-drug resistant Klebsiella pneumoniae.</title>
        <authorList>
            <person name="Hua X."/>
            <person name="Chen Q."/>
            <person name="Li X."/>
            <person name="Feng Y."/>
            <person name="Ruan Z."/>
            <person name="Yu Y."/>
        </authorList>
    </citation>
    <scope>NUCLEOTIDE SEQUENCE [LARGE SCALE GENOMIC DNA]</scope>
    <source>
        <strain evidence="3">5.12</strain>
    </source>
</reference>
<organism evidence="2 3">
    <name type="scientific">Alteromonas pelagimontana</name>
    <dbReference type="NCBI Taxonomy" id="1858656"/>
    <lineage>
        <taxon>Bacteria</taxon>
        <taxon>Pseudomonadati</taxon>
        <taxon>Pseudomonadota</taxon>
        <taxon>Gammaproteobacteria</taxon>
        <taxon>Alteromonadales</taxon>
        <taxon>Alteromonadaceae</taxon>
        <taxon>Alteromonas/Salinimonas group</taxon>
        <taxon>Alteromonas</taxon>
    </lineage>
</organism>
<dbReference type="InterPro" id="IPR025187">
    <property type="entry name" value="DUF4112"/>
</dbReference>
<proteinExistence type="predicted"/>
<dbReference type="EMBL" id="CP052766">
    <property type="protein sequence ID" value="QJR81391.1"/>
    <property type="molecule type" value="Genomic_DNA"/>
</dbReference>
<dbReference type="OrthoDB" id="513552at2"/>
<dbReference type="KEGG" id="apel:CA267_011680"/>
<protein>
    <submittedName>
        <fullName evidence="2">DUF4112 domain-containing protein</fullName>
    </submittedName>
</protein>
<dbReference type="Pfam" id="PF13430">
    <property type="entry name" value="DUF4112"/>
    <property type="match status" value="1"/>
</dbReference>
<evidence type="ECO:0000256" key="1">
    <source>
        <dbReference type="SAM" id="Phobius"/>
    </source>
</evidence>
<evidence type="ECO:0000313" key="2">
    <source>
        <dbReference type="EMBL" id="QJR81391.1"/>
    </source>
</evidence>
<accession>A0A6M4MDX4</accession>
<keyword evidence="1" id="KW-1133">Transmembrane helix</keyword>
<feature type="transmembrane region" description="Helical" evidence="1">
    <location>
        <begin position="83"/>
        <end position="102"/>
    </location>
</feature>
<feature type="transmembrane region" description="Helical" evidence="1">
    <location>
        <begin position="42"/>
        <end position="63"/>
    </location>
</feature>
<dbReference type="RefSeq" id="WP_075607319.1">
    <property type="nucleotide sequence ID" value="NZ_CP052766.1"/>
</dbReference>
<dbReference type="PANTHER" id="PTHR35519:SF2">
    <property type="entry name" value="PH DOMAIN PROTEIN"/>
    <property type="match status" value="1"/>
</dbReference>
<gene>
    <name evidence="2" type="ORF">CA267_011680</name>
</gene>
<keyword evidence="1" id="KW-0472">Membrane</keyword>
<dbReference type="AlphaFoldDB" id="A0A6M4MDX4"/>
<sequence length="142" mass="15571">MTSTSSQANAPKELLQAQRWANTLDSAFKLPFIPFRVGMDSIVGLVPGLGDAVMLLASLRIVWLGKKMGMPKALVTSMVRKSMIDFGIGFVPFVGDIADFFYKANRANVRTMEKWWVAQNKNSVDSATQGKLKAWEAGLSDA</sequence>
<name>A0A6M4MDX4_9ALTE</name>
<keyword evidence="3" id="KW-1185">Reference proteome</keyword>
<keyword evidence="1" id="KW-0812">Transmembrane</keyword>